<dbReference type="PROSITE" id="PS50082">
    <property type="entry name" value="WD_REPEATS_2"/>
    <property type="match status" value="3"/>
</dbReference>
<dbReference type="GO" id="GO:0006606">
    <property type="term" value="P:protein import into nucleus"/>
    <property type="evidence" value="ECO:0007669"/>
    <property type="project" value="TreeGrafter"/>
</dbReference>
<dbReference type="Pfam" id="PF00400">
    <property type="entry name" value="WD40"/>
    <property type="match status" value="6"/>
</dbReference>
<dbReference type="GO" id="GO:0090114">
    <property type="term" value="P:COPII-coated vesicle budding"/>
    <property type="evidence" value="ECO:0007669"/>
    <property type="project" value="TreeGrafter"/>
</dbReference>
<dbReference type="InterPro" id="IPR037363">
    <property type="entry name" value="Sec13/Seh1_fam"/>
</dbReference>
<comment type="subunit">
    <text evidence="3">The COPII coat is composed of at least 5 proteins: the SEC23/24 complex, the SEC13/31 complex, and the protein SAR1. Component of the nuclear pore complex (NPC). NPC constitutes the exclusive means of nucleocytoplasmic transport. NPCs allow the passive diffusion of ions and small molecules and the active, nuclear transport receptor-mediated bidirectional transport of macromolecules such as proteins, RNAs, ribonucleoparticles (RNPs), and ribosomal subunits across the nuclear envelope. Due to its 8-fold rotational symmetry, all subunits are present with 8 copies or multiples thereof.</text>
</comment>
<dbReference type="InterPro" id="IPR036322">
    <property type="entry name" value="WD40_repeat_dom_sf"/>
</dbReference>
<dbReference type="PROSITE" id="PS50294">
    <property type="entry name" value="WD_REPEATS_REGION"/>
    <property type="match status" value="2"/>
</dbReference>
<dbReference type="PRINTS" id="PR00320">
    <property type="entry name" value="GPROTEINBRPT"/>
</dbReference>
<dbReference type="PANTHER" id="PTHR11024:SF2">
    <property type="entry name" value="PROTEIN SEC13 HOMOLOG"/>
    <property type="match status" value="1"/>
</dbReference>
<dbReference type="OrthoDB" id="364224at2759"/>
<comment type="similarity">
    <text evidence="2">Belongs to the WD repeat SEC13 family.</text>
</comment>
<evidence type="ECO:0000256" key="4">
    <source>
        <dbReference type="ARBA" id="ARBA00022448"/>
    </source>
</evidence>
<comment type="function">
    <text evidence="13">Required for protein transport from the endoplasmic reticulum to the Golgi apparatus.</text>
</comment>
<dbReference type="Proteomes" id="UP000655225">
    <property type="component" value="Unassembled WGS sequence"/>
</dbReference>
<organism evidence="15 16">
    <name type="scientific">Tetracentron sinense</name>
    <name type="common">Spur-leaf</name>
    <dbReference type="NCBI Taxonomy" id="13715"/>
    <lineage>
        <taxon>Eukaryota</taxon>
        <taxon>Viridiplantae</taxon>
        <taxon>Streptophyta</taxon>
        <taxon>Embryophyta</taxon>
        <taxon>Tracheophyta</taxon>
        <taxon>Spermatophyta</taxon>
        <taxon>Magnoliopsida</taxon>
        <taxon>Trochodendrales</taxon>
        <taxon>Trochodendraceae</taxon>
        <taxon>Tetracentron</taxon>
    </lineage>
</organism>
<keyword evidence="11" id="KW-0539">Nucleus</keyword>
<dbReference type="GO" id="GO:0051028">
    <property type="term" value="P:mRNA transport"/>
    <property type="evidence" value="ECO:0007669"/>
    <property type="project" value="UniProtKB-KW"/>
</dbReference>
<dbReference type="SMART" id="SM00320">
    <property type="entry name" value="WD40"/>
    <property type="match status" value="6"/>
</dbReference>
<keyword evidence="5 14" id="KW-0853">WD repeat</keyword>
<evidence type="ECO:0000256" key="6">
    <source>
        <dbReference type="ARBA" id="ARBA00022737"/>
    </source>
</evidence>
<evidence type="ECO:0000256" key="8">
    <source>
        <dbReference type="ARBA" id="ARBA00022927"/>
    </source>
</evidence>
<evidence type="ECO:0000256" key="3">
    <source>
        <dbReference type="ARBA" id="ARBA00011369"/>
    </source>
</evidence>
<dbReference type="EMBL" id="JABCRI010000004">
    <property type="protein sequence ID" value="KAF8407971.1"/>
    <property type="molecule type" value="Genomic_DNA"/>
</dbReference>
<evidence type="ECO:0000256" key="2">
    <source>
        <dbReference type="ARBA" id="ARBA00010102"/>
    </source>
</evidence>
<keyword evidence="16" id="KW-1185">Reference proteome</keyword>
<dbReference type="GO" id="GO:0005198">
    <property type="term" value="F:structural molecule activity"/>
    <property type="evidence" value="ECO:0007669"/>
    <property type="project" value="InterPro"/>
</dbReference>
<comment type="function">
    <text evidence="12">Component of the coat protein complex II (COPII) which promotes the formation of transport vesicles from the endoplasmic reticulum (ER). The coat has two main functions, the physical deformation of the endoplasmic reticulum membrane into vesicles and the selection of cargo molecules. It also functions as a component of the nuclear pore complex (NPC). NPC components, collectively referred to as nucleoporins (NUPs), can play the role of both NPC structural components and of docking or interaction partners for transiently associated nuclear transport factors. SEC13 is required for efficient mRNA export from the nucleus to the cytoplasm and for correct nuclear pore biogenesis and distribution.</text>
</comment>
<feature type="repeat" description="WD" evidence="14">
    <location>
        <begin position="127"/>
        <end position="161"/>
    </location>
</feature>
<keyword evidence="8" id="KW-0653">Protein transport</keyword>
<dbReference type="Gene3D" id="2.130.10.10">
    <property type="entry name" value="YVTN repeat-like/Quinoprotein amine dehydrogenase"/>
    <property type="match status" value="1"/>
</dbReference>
<evidence type="ECO:0000313" key="16">
    <source>
        <dbReference type="Proteomes" id="UP000655225"/>
    </source>
</evidence>
<dbReference type="OMA" id="IWKEEGD"/>
<comment type="caution">
    <text evidence="15">The sequence shown here is derived from an EMBL/GenBank/DDBJ whole genome shotgun (WGS) entry which is preliminary data.</text>
</comment>
<evidence type="ECO:0000256" key="11">
    <source>
        <dbReference type="ARBA" id="ARBA00023242"/>
    </source>
</evidence>
<gene>
    <name evidence="15" type="ORF">HHK36_007111</name>
</gene>
<feature type="repeat" description="WD" evidence="14">
    <location>
        <begin position="281"/>
        <end position="318"/>
    </location>
</feature>
<keyword evidence="7" id="KW-0509">mRNA transport</keyword>
<evidence type="ECO:0000256" key="7">
    <source>
        <dbReference type="ARBA" id="ARBA00022816"/>
    </source>
</evidence>
<reference evidence="15 16" key="1">
    <citation type="submission" date="2020-04" db="EMBL/GenBank/DDBJ databases">
        <title>Plant Genome Project.</title>
        <authorList>
            <person name="Zhang R.-G."/>
        </authorList>
    </citation>
    <scope>NUCLEOTIDE SEQUENCE [LARGE SCALE GENOMIC DNA]</scope>
    <source>
        <strain evidence="15">YNK0</strain>
        <tissue evidence="15">Leaf</tissue>
    </source>
</reference>
<evidence type="ECO:0000313" key="15">
    <source>
        <dbReference type="EMBL" id="KAF8407971.1"/>
    </source>
</evidence>
<dbReference type="PANTHER" id="PTHR11024">
    <property type="entry name" value="NUCLEAR PORE COMPLEX PROTEIN SEC13 / SEH1 FAMILY MEMBER"/>
    <property type="match status" value="1"/>
</dbReference>
<dbReference type="SUPFAM" id="SSF50978">
    <property type="entry name" value="WD40 repeat-like"/>
    <property type="match status" value="1"/>
</dbReference>
<dbReference type="GO" id="GO:0030127">
    <property type="term" value="C:COPII vesicle coat"/>
    <property type="evidence" value="ECO:0007669"/>
    <property type="project" value="TreeGrafter"/>
</dbReference>
<evidence type="ECO:0000256" key="5">
    <source>
        <dbReference type="ARBA" id="ARBA00022574"/>
    </source>
</evidence>
<evidence type="ECO:0000256" key="10">
    <source>
        <dbReference type="ARBA" id="ARBA00023132"/>
    </source>
</evidence>
<sequence length="377" mass="41304">MPMPWTRPPLVWIAHHRVQTPCMNAEILEPPISVGAKSRKENFFATKRPERDRSSSAVSPLKLVPDPIWMDLRGEMPSQKIETGHQDTVHDVVMDYYGKRLATASSDTTIKIIGVTSNSASQHLATLSGHQGPVWQVAWAHPKFGSILASCSYDGRVIIWKEGNQNEWIQAHIFSDHKSSVNSIAWAPHELGLCLACGSSDGNISVFTARADGGWDTTRIDQAHPVGVTSVSWAPSTAPGALVGSGLLDPVQKLVSGGCDNTVKVWKLYNGTWKMDCFPALQMHADWVRDVAWAPNLGLPKSTIASASQDGTVVIWTVAKEGDQWEGKVLKDFKTPVWRVSWSLTGNLLAVADGNNNVTLWKEAVDGEWQQVTTVEP</sequence>
<dbReference type="InterPro" id="IPR020472">
    <property type="entry name" value="WD40_PAC1"/>
</dbReference>
<feature type="repeat" description="WD" evidence="14">
    <location>
        <begin position="82"/>
        <end position="123"/>
    </location>
</feature>
<keyword evidence="9" id="KW-0811">Translocation</keyword>
<dbReference type="GO" id="GO:0031080">
    <property type="term" value="C:nuclear pore outer ring"/>
    <property type="evidence" value="ECO:0007669"/>
    <property type="project" value="TreeGrafter"/>
</dbReference>
<evidence type="ECO:0000256" key="12">
    <source>
        <dbReference type="ARBA" id="ARBA00025261"/>
    </source>
</evidence>
<evidence type="ECO:0000256" key="13">
    <source>
        <dbReference type="ARBA" id="ARBA00060100"/>
    </source>
</evidence>
<keyword evidence="10" id="KW-0906">Nuclear pore complex</keyword>
<keyword evidence="4" id="KW-0813">Transport</keyword>
<dbReference type="FunFam" id="2.130.10.10:FF:000017">
    <property type="entry name" value="SEC13 homolog (S. cerevisiae)"/>
    <property type="match status" value="1"/>
</dbReference>
<protein>
    <submittedName>
        <fullName evidence="15">Uncharacterized protein</fullName>
    </submittedName>
</protein>
<evidence type="ECO:0000256" key="14">
    <source>
        <dbReference type="PROSITE-ProRule" id="PRU00221"/>
    </source>
</evidence>
<comment type="subcellular location">
    <subcellularLocation>
        <location evidence="1">Nucleus</location>
        <location evidence="1">Nuclear pore complex</location>
    </subcellularLocation>
</comment>
<evidence type="ECO:0000256" key="1">
    <source>
        <dbReference type="ARBA" id="ARBA00004567"/>
    </source>
</evidence>
<accession>A0A835DLI2</accession>
<keyword evidence="6" id="KW-0677">Repeat</keyword>
<evidence type="ECO:0000256" key="9">
    <source>
        <dbReference type="ARBA" id="ARBA00023010"/>
    </source>
</evidence>
<dbReference type="InterPro" id="IPR015943">
    <property type="entry name" value="WD40/YVTN_repeat-like_dom_sf"/>
</dbReference>
<dbReference type="AlphaFoldDB" id="A0A835DLI2"/>
<name>A0A835DLI2_TETSI</name>
<proteinExistence type="inferred from homology"/>
<dbReference type="InterPro" id="IPR001680">
    <property type="entry name" value="WD40_rpt"/>
</dbReference>